<name>A0ABR3D8J3_NEUIN</name>
<accession>A0ABR3D8J3</accession>
<dbReference type="InterPro" id="IPR003347">
    <property type="entry name" value="JmjC_dom"/>
</dbReference>
<dbReference type="PROSITE" id="PS50280">
    <property type="entry name" value="SET"/>
    <property type="match status" value="1"/>
</dbReference>
<comment type="caution">
    <text evidence="6">The sequence shown here is derived from an EMBL/GenBank/DDBJ whole genome shotgun (WGS) entry which is preliminary data.</text>
</comment>
<keyword evidence="1" id="KW-0479">Metal-binding</keyword>
<evidence type="ECO:0000256" key="3">
    <source>
        <dbReference type="SAM" id="MobiDB-lite"/>
    </source>
</evidence>
<dbReference type="Gene3D" id="2.60.120.650">
    <property type="entry name" value="Cupin"/>
    <property type="match status" value="1"/>
</dbReference>
<feature type="compositionally biased region" description="Polar residues" evidence="3">
    <location>
        <begin position="745"/>
        <end position="754"/>
    </location>
</feature>
<feature type="region of interest" description="Disordered" evidence="3">
    <location>
        <begin position="1325"/>
        <end position="1352"/>
    </location>
</feature>
<dbReference type="Pfam" id="PF02373">
    <property type="entry name" value="JmjC"/>
    <property type="match status" value="1"/>
</dbReference>
<dbReference type="PROSITE" id="PS51184">
    <property type="entry name" value="JMJC"/>
    <property type="match status" value="1"/>
</dbReference>
<feature type="region of interest" description="Disordered" evidence="3">
    <location>
        <begin position="678"/>
        <end position="776"/>
    </location>
</feature>
<dbReference type="InterPro" id="IPR046341">
    <property type="entry name" value="SET_dom_sf"/>
</dbReference>
<proteinExistence type="predicted"/>
<evidence type="ECO:0000313" key="7">
    <source>
        <dbReference type="Proteomes" id="UP001451303"/>
    </source>
</evidence>
<dbReference type="SUPFAM" id="SSF51197">
    <property type="entry name" value="Clavaminate synthase-like"/>
    <property type="match status" value="1"/>
</dbReference>
<feature type="domain" description="JmjC" evidence="5">
    <location>
        <begin position="478"/>
        <end position="644"/>
    </location>
</feature>
<sequence>MDGQGPRRRAVDLLIHDLGGISHDLRRYLDEGETLIRKVKPPDVKAARDLFEQIIARIGNVSAKLADEHFLSSDIPPAPLANGPNTTKSQVDVPTIIHHQQQFLLAEIVEGSQAPQQVQREQEPVQQDQLQSQQQQTHSQGQHEVQLQPKLQPLPLPQHHDQQPVQQDQLQGQQKIQLQPQQPVEQQVQLQHQRRDQLHGQQEVQLQPQQPLQQHYQLPEQLHNQQGIQLQPQQQNQQNGQQQFQQEQKTQPRYQQQEYRPTETVPESVTEAVPEAVPNAGVGAVIREESSQPGPPTQDEIHAALSAPRRILPAPFPTTNSIPTNSSISCVTAPDVGVRSGEPTRLRSPKLLLLHKDSAPLFDCTYQDIHVLNEELFEQCSLHPDVQARGYFKLQVRDLPSLQVGKMGRLDQNHATSFVYRKDNLGLIKVDTGKKPRIRWPKFPLPTTEKQNWSFKEQKHLWNSTAAHPPNGARPYIIGNPLFDDVELSPGDKLRRRGPTVLEGINTQYIYFNLTGKTITVMHREDAHVRSENLLRAGENKFWCFIKPSSTAMLEERMRQDFPEMRGCSQALRHLSRHIPPAKLDEWGVEYTLDYCVPGQVVITEPGTYHQVLNLGPNYAIAINVEYNSSPDDPPNYTFCDEACPDQFAISAQDFRINSNATAMDKMVVPAKMKPMAMMAQPKQPGAVSPRRRLSNDSIPSGSAPATGQQYEQQHPVSGHPPQEIQDPKSYYSRQLDSAVPPSMPSTISSTVHETPQPDISEASASGFDPGRVDRGPMQVAFKPQQVITEPEALPEVQQAAAGVQQVISEPELPQDIRLTTPEQLPIQPRSQTAVFLQQQEQADMARSQPVILNPSQARALGHSADHYQEPSKVQATFPLVQQSTAPPRGVTGPKPLFNVPDLRFVGPPVLQPFDGAIRAFDRDLQTQTFSVQQASYGTLQPPPAIKPSSFPAQIIQSYVHQTSESPPILNNVAASGVGLKRPAETPMQSSVKRTKPNNEATSFGHLADLLRTAKSPPVEQVWSKAAFLRLAGLVRDWREYSRSVPISGGGFDLLDHVDDAEQISQELQVFLRRFSKMKLSACIEITAQVNGLKDVFDRPVSSHIDWGEIFRKLNWDVAGRNQLNDYVREGKCWRTICGEYNGLLCLLPSDDRFLELAMFKDQLAHFHAQLSTKAVRRMCTMGQILEKSIWEYLELPEFSWESVDTSELSLDEIWPLLSQFKLIKANHYDRLKYSWEIQPPPLGWTDPWPSDPMSVSKSDKKACSLCNNSKRMTTEKSSCKCLVKRLPQIPRITEDGSRGEGVRAIGSFKADECLGELVGELRPPRTAGTSYSSDHSQPNISSGQSQLNNHNSNRHNHEWAMEVRRPDLHDQLVADIYPQQMGNWVRKVRHDGVSPSAVFKVMKITGKWRVMLVAMRDIRDGEEITAKYGRGYRKEQPYEVVEGLH</sequence>
<feature type="compositionally biased region" description="Polar residues" evidence="3">
    <location>
        <begin position="1328"/>
        <end position="1352"/>
    </location>
</feature>
<feature type="compositionally biased region" description="Low complexity" evidence="3">
    <location>
        <begin position="114"/>
        <end position="153"/>
    </location>
</feature>
<dbReference type="EMBL" id="JAVLET010000006">
    <property type="protein sequence ID" value="KAL0468702.1"/>
    <property type="molecule type" value="Genomic_DNA"/>
</dbReference>
<dbReference type="Proteomes" id="UP001451303">
    <property type="component" value="Unassembled WGS sequence"/>
</dbReference>
<reference evidence="6 7" key="1">
    <citation type="submission" date="2023-09" db="EMBL/GenBank/DDBJ databases">
        <title>Multi-omics analysis of a traditional fermented food reveals byproduct-associated fungal strains for waste-to-food upcycling.</title>
        <authorList>
            <consortium name="Lawrence Berkeley National Laboratory"/>
            <person name="Rekdal V.M."/>
            <person name="Villalobos-Escobedo J.M."/>
            <person name="Rodriguez-Valeron N."/>
            <person name="Garcia M.O."/>
            <person name="Vasquez D.P."/>
            <person name="Damayanti I."/>
            <person name="Sorensen P.M."/>
            <person name="Baidoo E.E."/>
            <person name="De Carvalho A.C."/>
            <person name="Riley R."/>
            <person name="Lipzen A."/>
            <person name="He G."/>
            <person name="Yan M."/>
            <person name="Haridas S."/>
            <person name="Daum C."/>
            <person name="Yoshinaga Y."/>
            <person name="Ng V."/>
            <person name="Grigoriev I.V."/>
            <person name="Munk R."/>
            <person name="Nuraida L."/>
            <person name="Wijaya C.H."/>
            <person name="Morales P.-C."/>
            <person name="Keasling J.D."/>
        </authorList>
    </citation>
    <scope>NUCLEOTIDE SEQUENCE [LARGE SCALE GENOMIC DNA]</scope>
    <source>
        <strain evidence="6 7">FGSC 2613</strain>
    </source>
</reference>
<dbReference type="SMART" id="SM00317">
    <property type="entry name" value="SET"/>
    <property type="match status" value="1"/>
</dbReference>
<feature type="compositionally biased region" description="Low complexity" evidence="3">
    <location>
        <begin position="224"/>
        <end position="251"/>
    </location>
</feature>
<protein>
    <recommendedName>
        <fullName evidence="8">JmjC domain-containing protein</fullName>
    </recommendedName>
</protein>
<dbReference type="Gene3D" id="2.170.270.10">
    <property type="entry name" value="SET domain"/>
    <property type="match status" value="1"/>
</dbReference>
<evidence type="ECO:0000259" key="5">
    <source>
        <dbReference type="PROSITE" id="PS51184"/>
    </source>
</evidence>
<feature type="region of interest" description="Disordered" evidence="3">
    <location>
        <begin position="224"/>
        <end position="277"/>
    </location>
</feature>
<dbReference type="PANTHER" id="PTHR10694:SF33">
    <property type="entry name" value="LYSINE-SPECIFIC DEMETHYLASE 5"/>
    <property type="match status" value="1"/>
</dbReference>
<keyword evidence="7" id="KW-1185">Reference proteome</keyword>
<feature type="compositionally biased region" description="Low complexity" evidence="3">
    <location>
        <begin position="163"/>
        <end position="191"/>
    </location>
</feature>
<dbReference type="SUPFAM" id="SSF82199">
    <property type="entry name" value="SET domain"/>
    <property type="match status" value="1"/>
</dbReference>
<evidence type="ECO:0000259" key="4">
    <source>
        <dbReference type="PROSITE" id="PS50280"/>
    </source>
</evidence>
<feature type="region of interest" description="Disordered" evidence="3">
    <location>
        <begin position="114"/>
        <end position="210"/>
    </location>
</feature>
<gene>
    <name evidence="6" type="ORF">QR685DRAFT_311660</name>
</gene>
<evidence type="ECO:0000313" key="6">
    <source>
        <dbReference type="EMBL" id="KAL0468702.1"/>
    </source>
</evidence>
<feature type="domain" description="SET" evidence="4">
    <location>
        <begin position="1280"/>
        <end position="1430"/>
    </location>
</feature>
<feature type="compositionally biased region" description="Low complexity" evidence="3">
    <location>
        <begin position="199"/>
        <end position="210"/>
    </location>
</feature>
<dbReference type="Pfam" id="PF00856">
    <property type="entry name" value="SET"/>
    <property type="match status" value="1"/>
</dbReference>
<dbReference type="PANTHER" id="PTHR10694">
    <property type="entry name" value="LYSINE-SPECIFIC DEMETHYLASE"/>
    <property type="match status" value="1"/>
</dbReference>
<evidence type="ECO:0000256" key="2">
    <source>
        <dbReference type="ARBA" id="ARBA00023004"/>
    </source>
</evidence>
<evidence type="ECO:0000256" key="1">
    <source>
        <dbReference type="ARBA" id="ARBA00022723"/>
    </source>
</evidence>
<dbReference type="InterPro" id="IPR001214">
    <property type="entry name" value="SET_dom"/>
</dbReference>
<feature type="compositionally biased region" description="Polar residues" evidence="3">
    <location>
        <begin position="696"/>
        <end position="716"/>
    </location>
</feature>
<organism evidence="6 7">
    <name type="scientific">Neurospora intermedia</name>
    <dbReference type="NCBI Taxonomy" id="5142"/>
    <lineage>
        <taxon>Eukaryota</taxon>
        <taxon>Fungi</taxon>
        <taxon>Dikarya</taxon>
        <taxon>Ascomycota</taxon>
        <taxon>Pezizomycotina</taxon>
        <taxon>Sordariomycetes</taxon>
        <taxon>Sordariomycetidae</taxon>
        <taxon>Sordariales</taxon>
        <taxon>Sordariaceae</taxon>
        <taxon>Neurospora</taxon>
    </lineage>
</organism>
<keyword evidence="2" id="KW-0408">Iron</keyword>
<evidence type="ECO:0008006" key="8">
    <source>
        <dbReference type="Google" id="ProtNLM"/>
    </source>
</evidence>